<feature type="compositionally biased region" description="Basic residues" evidence="1">
    <location>
        <begin position="91"/>
        <end position="104"/>
    </location>
</feature>
<keyword evidence="3" id="KW-1185">Reference proteome</keyword>
<comment type="caution">
    <text evidence="2">The sequence shown here is derived from an EMBL/GenBank/DDBJ whole genome shotgun (WGS) entry which is preliminary data.</text>
</comment>
<organism evidence="2 3">
    <name type="scientific">Steinernema carpocapsae</name>
    <name type="common">Entomopathogenic nematode</name>
    <dbReference type="NCBI Taxonomy" id="34508"/>
    <lineage>
        <taxon>Eukaryota</taxon>
        <taxon>Metazoa</taxon>
        <taxon>Ecdysozoa</taxon>
        <taxon>Nematoda</taxon>
        <taxon>Chromadorea</taxon>
        <taxon>Rhabditida</taxon>
        <taxon>Tylenchina</taxon>
        <taxon>Panagrolaimomorpha</taxon>
        <taxon>Strongyloidoidea</taxon>
        <taxon>Steinernematidae</taxon>
        <taxon>Steinernema</taxon>
    </lineage>
</organism>
<feature type="region of interest" description="Disordered" evidence="1">
    <location>
        <begin position="86"/>
        <end position="108"/>
    </location>
</feature>
<feature type="compositionally biased region" description="Polar residues" evidence="1">
    <location>
        <begin position="7"/>
        <end position="16"/>
    </location>
</feature>
<reference evidence="2 3" key="2">
    <citation type="journal article" date="2019" name="G3 (Bethesda)">
        <title>Hybrid Assembly of the Genome of the Entomopathogenic Nematode Steinernema carpocapsae Identifies the X-Chromosome.</title>
        <authorList>
            <person name="Serra L."/>
            <person name="Macchietto M."/>
            <person name="Macias-Munoz A."/>
            <person name="McGill C.J."/>
            <person name="Rodriguez I.M."/>
            <person name="Rodriguez B."/>
            <person name="Murad R."/>
            <person name="Mortazavi A."/>
        </authorList>
    </citation>
    <scope>NUCLEOTIDE SEQUENCE [LARGE SCALE GENOMIC DNA]</scope>
    <source>
        <strain evidence="2 3">ALL</strain>
    </source>
</reference>
<dbReference type="EMBL" id="AZBU02000002">
    <property type="protein sequence ID" value="TKR93672.1"/>
    <property type="molecule type" value="Genomic_DNA"/>
</dbReference>
<feature type="compositionally biased region" description="Basic residues" evidence="1">
    <location>
        <begin position="167"/>
        <end position="176"/>
    </location>
</feature>
<gene>
    <name evidence="2" type="ORF">L596_008085</name>
</gene>
<feature type="region of interest" description="Disordered" evidence="1">
    <location>
        <begin position="1"/>
        <end position="27"/>
    </location>
</feature>
<dbReference type="Proteomes" id="UP000298663">
    <property type="component" value="Unassembled WGS sequence"/>
</dbReference>
<name>A0A4U5PBG9_STECR</name>
<proteinExistence type="predicted"/>
<evidence type="ECO:0000313" key="3">
    <source>
        <dbReference type="Proteomes" id="UP000298663"/>
    </source>
</evidence>
<evidence type="ECO:0000256" key="1">
    <source>
        <dbReference type="SAM" id="MobiDB-lite"/>
    </source>
</evidence>
<reference evidence="2 3" key="1">
    <citation type="journal article" date="2015" name="Genome Biol.">
        <title>Comparative genomics of Steinernema reveals deeply conserved gene regulatory networks.</title>
        <authorList>
            <person name="Dillman A.R."/>
            <person name="Macchietto M."/>
            <person name="Porter C.F."/>
            <person name="Rogers A."/>
            <person name="Williams B."/>
            <person name="Antoshechkin I."/>
            <person name="Lee M.M."/>
            <person name="Goodwin Z."/>
            <person name="Lu X."/>
            <person name="Lewis E.E."/>
            <person name="Goodrich-Blair H."/>
            <person name="Stock S.P."/>
            <person name="Adams B.J."/>
            <person name="Sternberg P.W."/>
            <person name="Mortazavi A."/>
        </authorList>
    </citation>
    <scope>NUCLEOTIDE SEQUENCE [LARGE SCALE GENOMIC DNA]</scope>
    <source>
        <strain evidence="2 3">ALL</strain>
    </source>
</reference>
<sequence>MHDDGGHNSSLIDRTSNPPPRGDSALADCGCKQKRRIIVSCMGAGRGASPRATTFRPYMALHGRDSCNVRLTVAAAYRPAVTQNRSLPKIPRGRNTRGPPKRRSPLCMWNPACRPPAIAIPERRRNDNEDDVGGTTALEDFRVSSGVLHGNWFKRLKCSRPWKRRLLKRSPKRRSTRSSGWRLPATVPSSRSTSSSSNRVSRN</sequence>
<feature type="region of interest" description="Disordered" evidence="1">
    <location>
        <begin position="167"/>
        <end position="203"/>
    </location>
</feature>
<protein>
    <submittedName>
        <fullName evidence="2">Uncharacterized protein</fullName>
    </submittedName>
</protein>
<evidence type="ECO:0000313" key="2">
    <source>
        <dbReference type="EMBL" id="TKR93672.1"/>
    </source>
</evidence>
<accession>A0A4U5PBG9</accession>
<feature type="compositionally biased region" description="Low complexity" evidence="1">
    <location>
        <begin position="186"/>
        <end position="203"/>
    </location>
</feature>
<dbReference type="AlphaFoldDB" id="A0A4U5PBG9"/>